<protein>
    <submittedName>
        <fullName evidence="2">Uncharacterized protein</fullName>
    </submittedName>
</protein>
<organism evidence="2 3">
    <name type="scientific">Mannheimia haemolytica</name>
    <name type="common">Pasteurella haemolytica</name>
    <dbReference type="NCBI Taxonomy" id="75985"/>
    <lineage>
        <taxon>Bacteria</taxon>
        <taxon>Pseudomonadati</taxon>
        <taxon>Pseudomonadota</taxon>
        <taxon>Gammaproteobacteria</taxon>
        <taxon>Pasteurellales</taxon>
        <taxon>Pasteurellaceae</taxon>
        <taxon>Mannheimia</taxon>
    </lineage>
</organism>
<feature type="transmembrane region" description="Helical" evidence="1">
    <location>
        <begin position="72"/>
        <end position="91"/>
    </location>
</feature>
<reference evidence="2 3" key="1">
    <citation type="submission" date="2018-06" db="EMBL/GenBank/DDBJ databases">
        <authorList>
            <consortium name="Pathogen Informatics"/>
            <person name="Doyle S."/>
        </authorList>
    </citation>
    <scope>NUCLEOTIDE SEQUENCE [LARGE SCALE GENOMIC DNA]</scope>
    <source>
        <strain evidence="2 3">NCTC10638</strain>
    </source>
</reference>
<evidence type="ECO:0000313" key="3">
    <source>
        <dbReference type="Proteomes" id="UP000254802"/>
    </source>
</evidence>
<keyword evidence="1" id="KW-0472">Membrane</keyword>
<name>A0A378MSM2_MANHA</name>
<feature type="transmembrane region" description="Helical" evidence="1">
    <location>
        <begin position="31"/>
        <end position="52"/>
    </location>
</feature>
<evidence type="ECO:0000256" key="1">
    <source>
        <dbReference type="SAM" id="Phobius"/>
    </source>
</evidence>
<gene>
    <name evidence="2" type="ORF">NCTC10638_00369</name>
</gene>
<dbReference type="EMBL" id="UGPN01000002">
    <property type="protein sequence ID" value="STY59221.1"/>
    <property type="molecule type" value="Genomic_DNA"/>
</dbReference>
<proteinExistence type="predicted"/>
<dbReference type="Proteomes" id="UP000254802">
    <property type="component" value="Unassembled WGS sequence"/>
</dbReference>
<sequence>MQLYSYICLLFGLAMFISFFTRKLNENIQTTIAITASALVGSLLILTFGSLGWFNVDKLAISIFEQLDFKSFLLNGMLGFLLFAGSLGLNYH</sequence>
<keyword evidence="1" id="KW-1133">Transmembrane helix</keyword>
<accession>A0A378MSM2</accession>
<keyword evidence="1" id="KW-0812">Transmembrane</keyword>
<dbReference type="AlphaFoldDB" id="A0A378MSM2"/>
<evidence type="ECO:0000313" key="2">
    <source>
        <dbReference type="EMBL" id="STY59221.1"/>
    </source>
</evidence>
<feature type="transmembrane region" description="Helical" evidence="1">
    <location>
        <begin position="6"/>
        <end position="24"/>
    </location>
</feature>